<reference evidence="3" key="1">
    <citation type="submission" date="2023-03" db="EMBL/GenBank/DDBJ databases">
        <title>Selenobaculum gbiensis gen. nov. sp. nov., a new bacterium isolated from the gut microbiota of IBD patient.</title>
        <authorList>
            <person name="Yeo S."/>
            <person name="Park H."/>
            <person name="Huh C.S."/>
        </authorList>
    </citation>
    <scope>NUCLEOTIDE SEQUENCE</scope>
    <source>
        <strain evidence="3">ICN-92133</strain>
    </source>
</reference>
<name>A0A9Y2AFV9_9FIRM</name>
<proteinExistence type="predicted"/>
<dbReference type="SUPFAM" id="SSF50104">
    <property type="entry name" value="Translation proteins SH3-like domain"/>
    <property type="match status" value="1"/>
</dbReference>
<accession>A0A9Y2AFV9</accession>
<dbReference type="InterPro" id="IPR008991">
    <property type="entry name" value="Translation_prot_SH3-like_sf"/>
</dbReference>
<dbReference type="GO" id="GO:0005840">
    <property type="term" value="C:ribosome"/>
    <property type="evidence" value="ECO:0007669"/>
    <property type="project" value="UniProtKB-KW"/>
</dbReference>
<dbReference type="EMBL" id="CP120678">
    <property type="protein sequence ID" value="WIW70074.1"/>
    <property type="molecule type" value="Genomic_DNA"/>
</dbReference>
<dbReference type="CDD" id="cd06088">
    <property type="entry name" value="KOW_RPL14"/>
    <property type="match status" value="1"/>
</dbReference>
<gene>
    <name evidence="3" type="ORF">P3F81_09205</name>
</gene>
<dbReference type="Proteomes" id="UP001243623">
    <property type="component" value="Chromosome"/>
</dbReference>
<protein>
    <submittedName>
        <fullName evidence="3">KOW domain-containing RNA-binding protein</fullName>
    </submittedName>
</protein>
<dbReference type="GO" id="GO:1990904">
    <property type="term" value="C:ribonucleoprotein complex"/>
    <property type="evidence" value="ECO:0007669"/>
    <property type="project" value="UniProtKB-KW"/>
</dbReference>
<keyword evidence="1" id="KW-0689">Ribosomal protein</keyword>
<dbReference type="RefSeq" id="WP_147670364.1">
    <property type="nucleotide sequence ID" value="NZ_CP120678.1"/>
</dbReference>
<organism evidence="3 4">
    <name type="scientific">Selenobaculum gibii</name>
    <dbReference type="NCBI Taxonomy" id="3054208"/>
    <lineage>
        <taxon>Bacteria</taxon>
        <taxon>Bacillati</taxon>
        <taxon>Bacillota</taxon>
        <taxon>Negativicutes</taxon>
        <taxon>Selenomonadales</taxon>
        <taxon>Selenomonadaceae</taxon>
        <taxon>Selenobaculum</taxon>
    </lineage>
</organism>
<dbReference type="AlphaFoldDB" id="A0A9Y2AFV9"/>
<evidence type="ECO:0000256" key="1">
    <source>
        <dbReference type="ARBA" id="ARBA00022980"/>
    </source>
</evidence>
<dbReference type="KEGG" id="sgbi:P3F81_09205"/>
<dbReference type="InterPro" id="IPR041985">
    <property type="entry name" value="Ribosomal_eL14_KOW"/>
</dbReference>
<keyword evidence="4" id="KW-1185">Reference proteome</keyword>
<keyword evidence="2" id="KW-0687">Ribonucleoprotein</keyword>
<evidence type="ECO:0000256" key="2">
    <source>
        <dbReference type="ARBA" id="ARBA00023274"/>
    </source>
</evidence>
<evidence type="ECO:0000313" key="3">
    <source>
        <dbReference type="EMBL" id="WIW70074.1"/>
    </source>
</evidence>
<evidence type="ECO:0000313" key="4">
    <source>
        <dbReference type="Proteomes" id="UP001243623"/>
    </source>
</evidence>
<sequence>MKSVYPISLGQKVESITGRDANKIYLVVAIKGKEVFLANGRERKLANPKKKNIRHVKVYKWIAEAVADKFASNKKVTDEDIRLAIVKCTSDNL</sequence>